<keyword evidence="11" id="KW-1185">Reference proteome</keyword>
<reference evidence="10" key="1">
    <citation type="journal article" date="2018" name="Int. J. Syst. Evol. Microbiol.">
        <title>Jatrophihabitans telluris sp. nov., isolated from sediment soil of lava forest wetlands and the emended description of the genus Jatrophihabitans.</title>
        <authorList>
            <person name="Lee K.C."/>
            <person name="Suh M.K."/>
            <person name="Eom M.K."/>
            <person name="Kim K.K."/>
            <person name="Kim J.S."/>
            <person name="Kim D.S."/>
            <person name="Ko S.H."/>
            <person name="Shin Y.K."/>
            <person name="Lee J.S."/>
        </authorList>
    </citation>
    <scope>NUCLEOTIDE SEQUENCE</scope>
    <source>
        <strain evidence="10">N237</strain>
    </source>
</reference>
<evidence type="ECO:0000256" key="1">
    <source>
        <dbReference type="ARBA" id="ARBA00004141"/>
    </source>
</evidence>
<keyword evidence="4" id="KW-0125">Carotenoid biosynthesis</keyword>
<evidence type="ECO:0000256" key="5">
    <source>
        <dbReference type="ARBA" id="ARBA00022989"/>
    </source>
</evidence>
<gene>
    <name evidence="10" type="ORF">M6D93_13010</name>
</gene>
<keyword evidence="6 8" id="KW-0472">Membrane</keyword>
<protein>
    <submittedName>
        <fullName evidence="10">Lycopene cyclase domain-containing protein</fullName>
    </submittedName>
</protein>
<dbReference type="NCBIfam" id="TIGR03462">
    <property type="entry name" value="CarR_dom_SF"/>
    <property type="match status" value="1"/>
</dbReference>
<feature type="transmembrane region" description="Helical" evidence="8">
    <location>
        <begin position="6"/>
        <end position="26"/>
    </location>
</feature>
<evidence type="ECO:0000256" key="7">
    <source>
        <dbReference type="ARBA" id="ARBA00023235"/>
    </source>
</evidence>
<keyword evidence="5 8" id="KW-1133">Transmembrane helix</keyword>
<comment type="pathway">
    <text evidence="2">Carotenoid biosynthesis.</text>
</comment>
<keyword evidence="3 8" id="KW-0812">Transmembrane</keyword>
<feature type="transmembrane region" description="Helical" evidence="8">
    <location>
        <begin position="33"/>
        <end position="56"/>
    </location>
</feature>
<proteinExistence type="predicted"/>
<comment type="subcellular location">
    <subcellularLocation>
        <location evidence="1">Membrane</location>
        <topology evidence="1">Multi-pass membrane protein</topology>
    </subcellularLocation>
</comment>
<dbReference type="EMBL" id="CP097332">
    <property type="protein sequence ID" value="UQX87218.1"/>
    <property type="molecule type" value="Genomic_DNA"/>
</dbReference>
<dbReference type="InterPro" id="IPR017825">
    <property type="entry name" value="Lycopene_cyclase_dom"/>
</dbReference>
<evidence type="ECO:0000256" key="8">
    <source>
        <dbReference type="SAM" id="Phobius"/>
    </source>
</evidence>
<dbReference type="RefSeq" id="WP_249769699.1">
    <property type="nucleotide sequence ID" value="NZ_CP097332.1"/>
</dbReference>
<sequence length="106" mass="11509">MSYTVLVVLALAGAVTVDLAVLRTALVRRRAFWFSYGICLVFQLLVNGVLTGIPVVRYSAADILGLRIAYAPVEDIGFGFALILLTLACWVALGRRRNGGSPRRGR</sequence>
<evidence type="ECO:0000313" key="11">
    <source>
        <dbReference type="Proteomes" id="UP001056336"/>
    </source>
</evidence>
<reference evidence="10" key="2">
    <citation type="submission" date="2022-05" db="EMBL/GenBank/DDBJ databases">
        <authorList>
            <person name="Kim J.-S."/>
            <person name="Lee K."/>
            <person name="Suh M."/>
            <person name="Eom M."/>
            <person name="Kim J.-S."/>
            <person name="Kim D.-S."/>
            <person name="Ko S.-H."/>
            <person name="Shin Y."/>
            <person name="Lee J.-S."/>
        </authorList>
    </citation>
    <scope>NUCLEOTIDE SEQUENCE</scope>
    <source>
        <strain evidence="10">N237</strain>
    </source>
</reference>
<feature type="domain" description="Lycopene cyclase" evidence="9">
    <location>
        <begin position="3"/>
        <end position="88"/>
    </location>
</feature>
<feature type="transmembrane region" description="Helical" evidence="8">
    <location>
        <begin position="76"/>
        <end position="94"/>
    </location>
</feature>
<keyword evidence="7" id="KW-0413">Isomerase</keyword>
<accession>A0ABY4QUX2</accession>
<evidence type="ECO:0000256" key="4">
    <source>
        <dbReference type="ARBA" id="ARBA00022746"/>
    </source>
</evidence>
<organism evidence="10 11">
    <name type="scientific">Jatrophihabitans telluris</name>
    <dbReference type="NCBI Taxonomy" id="2038343"/>
    <lineage>
        <taxon>Bacteria</taxon>
        <taxon>Bacillati</taxon>
        <taxon>Actinomycetota</taxon>
        <taxon>Actinomycetes</taxon>
        <taxon>Jatrophihabitantales</taxon>
        <taxon>Jatrophihabitantaceae</taxon>
        <taxon>Jatrophihabitans</taxon>
    </lineage>
</organism>
<evidence type="ECO:0000256" key="6">
    <source>
        <dbReference type="ARBA" id="ARBA00023136"/>
    </source>
</evidence>
<name>A0ABY4QUX2_9ACTN</name>
<evidence type="ECO:0000259" key="9">
    <source>
        <dbReference type="Pfam" id="PF18916"/>
    </source>
</evidence>
<dbReference type="Proteomes" id="UP001056336">
    <property type="component" value="Chromosome"/>
</dbReference>
<dbReference type="Pfam" id="PF18916">
    <property type="entry name" value="Lycopene_cyc"/>
    <property type="match status" value="1"/>
</dbReference>
<evidence type="ECO:0000256" key="3">
    <source>
        <dbReference type="ARBA" id="ARBA00022692"/>
    </source>
</evidence>
<evidence type="ECO:0000256" key="2">
    <source>
        <dbReference type="ARBA" id="ARBA00004829"/>
    </source>
</evidence>
<evidence type="ECO:0000313" key="10">
    <source>
        <dbReference type="EMBL" id="UQX87218.1"/>
    </source>
</evidence>